<dbReference type="PANTHER" id="PTHR44086">
    <property type="entry name" value="THIOSULFATE SULFURTRANSFERASE RDL2, MITOCHONDRIAL-RELATED"/>
    <property type="match status" value="1"/>
</dbReference>
<dbReference type="InterPro" id="IPR036873">
    <property type="entry name" value="Rhodanese-like_dom_sf"/>
</dbReference>
<dbReference type="Pfam" id="PF00581">
    <property type="entry name" value="Rhodanese"/>
    <property type="match status" value="1"/>
</dbReference>
<organism evidence="3 4">
    <name type="scientific">Naegleria lovaniensis</name>
    <name type="common">Amoeba</name>
    <dbReference type="NCBI Taxonomy" id="51637"/>
    <lineage>
        <taxon>Eukaryota</taxon>
        <taxon>Discoba</taxon>
        <taxon>Heterolobosea</taxon>
        <taxon>Tetramitia</taxon>
        <taxon>Eutetramitia</taxon>
        <taxon>Vahlkampfiidae</taxon>
        <taxon>Naegleria</taxon>
    </lineage>
</organism>
<evidence type="ECO:0000259" key="2">
    <source>
        <dbReference type="PROSITE" id="PS50206"/>
    </source>
</evidence>
<keyword evidence="4" id="KW-1185">Reference proteome</keyword>
<name>A0AA88GU28_NAELO</name>
<dbReference type="GO" id="GO:0004792">
    <property type="term" value="F:thiosulfate-cyanide sulfurtransferase activity"/>
    <property type="evidence" value="ECO:0007669"/>
    <property type="project" value="TreeGrafter"/>
</dbReference>
<dbReference type="Proteomes" id="UP000816034">
    <property type="component" value="Unassembled WGS sequence"/>
</dbReference>
<dbReference type="PROSITE" id="PS50206">
    <property type="entry name" value="RHODANESE_3"/>
    <property type="match status" value="1"/>
</dbReference>
<accession>A0AA88GU28</accession>
<feature type="region of interest" description="Disordered" evidence="1">
    <location>
        <begin position="51"/>
        <end position="78"/>
    </location>
</feature>
<feature type="domain" description="Rhodanese" evidence="2">
    <location>
        <begin position="183"/>
        <end position="285"/>
    </location>
</feature>
<dbReference type="RefSeq" id="XP_044552887.1">
    <property type="nucleotide sequence ID" value="XM_044692857.1"/>
</dbReference>
<dbReference type="GO" id="GO:0005739">
    <property type="term" value="C:mitochondrion"/>
    <property type="evidence" value="ECO:0007669"/>
    <property type="project" value="TreeGrafter"/>
</dbReference>
<reference evidence="3 4" key="1">
    <citation type="journal article" date="2018" name="BMC Genomics">
        <title>The genome of Naegleria lovaniensis, the basis for a comparative approach to unravel pathogenicity factors of the human pathogenic amoeba N. fowleri.</title>
        <authorList>
            <person name="Liechti N."/>
            <person name="Schurch N."/>
            <person name="Bruggmann R."/>
            <person name="Wittwer M."/>
        </authorList>
    </citation>
    <scope>NUCLEOTIDE SEQUENCE [LARGE SCALE GENOMIC DNA]</scope>
    <source>
        <strain evidence="3 4">ATCC 30569</strain>
    </source>
</reference>
<dbReference type="GeneID" id="68092796"/>
<dbReference type="PANTHER" id="PTHR44086:SF10">
    <property type="entry name" value="THIOSULFATE SULFURTRANSFERASE_RHODANESE-LIKE DOMAIN-CONTAINING PROTEIN 3"/>
    <property type="match status" value="1"/>
</dbReference>
<dbReference type="AlphaFoldDB" id="A0AA88GU28"/>
<sequence>MMQQFRRLAITSAKRAAHHHTASNHLSSSHAAAILLNCYIHTGANFHSNVASRENRRGNDEEEEEMMSSTTITNKNYNEDEISERIMSKLKQYTGTTEDVAIDFDVEEAQRLAQLESNKRTYRREYDLMWEEEREPPYFRNSVQGKKIADIPCVFDMVPYFADRISPVITKPELEEIMKKPRDVYHYLVVDVRSAFRALDYMIPGAVNIPFTEIKEGCFALKAEVFNKRYNAPLPEAYTNIICYSDTPAESEAACLMLQDMGFENTINYRGGCSDWFGNEFKVLWRRKKLHRIGSDKISKMIAQKEKTKEKLNNPPQKE</sequence>
<protein>
    <recommendedName>
        <fullName evidence="2">Rhodanese domain-containing protein</fullName>
    </recommendedName>
</protein>
<dbReference type="SMART" id="SM00450">
    <property type="entry name" value="RHOD"/>
    <property type="match status" value="1"/>
</dbReference>
<evidence type="ECO:0000313" key="3">
    <source>
        <dbReference type="EMBL" id="KAG2388895.1"/>
    </source>
</evidence>
<dbReference type="InterPro" id="IPR001763">
    <property type="entry name" value="Rhodanese-like_dom"/>
</dbReference>
<dbReference type="SUPFAM" id="SSF52821">
    <property type="entry name" value="Rhodanese/Cell cycle control phosphatase"/>
    <property type="match status" value="1"/>
</dbReference>
<evidence type="ECO:0000256" key="1">
    <source>
        <dbReference type="SAM" id="MobiDB-lite"/>
    </source>
</evidence>
<dbReference type="Gene3D" id="3.40.250.10">
    <property type="entry name" value="Rhodanese-like domain"/>
    <property type="match status" value="1"/>
</dbReference>
<comment type="caution">
    <text evidence="3">The sequence shown here is derived from an EMBL/GenBank/DDBJ whole genome shotgun (WGS) entry which is preliminary data.</text>
</comment>
<proteinExistence type="predicted"/>
<dbReference type="EMBL" id="PYSW02000009">
    <property type="protein sequence ID" value="KAG2388895.1"/>
    <property type="molecule type" value="Genomic_DNA"/>
</dbReference>
<evidence type="ECO:0000313" key="4">
    <source>
        <dbReference type="Proteomes" id="UP000816034"/>
    </source>
</evidence>
<gene>
    <name evidence="3" type="ORF">C9374_000334</name>
</gene>